<evidence type="ECO:0000256" key="1">
    <source>
        <dbReference type="SAM" id="Phobius"/>
    </source>
</evidence>
<feature type="transmembrane region" description="Helical" evidence="1">
    <location>
        <begin position="178"/>
        <end position="198"/>
    </location>
</feature>
<dbReference type="OrthoDB" id="2658554at2"/>
<proteinExistence type="predicted"/>
<accession>A0A1H9I0F5</accession>
<keyword evidence="3" id="KW-1185">Reference proteome</keyword>
<feature type="transmembrane region" description="Helical" evidence="1">
    <location>
        <begin position="270"/>
        <end position="290"/>
    </location>
</feature>
<keyword evidence="1" id="KW-0812">Transmembrane</keyword>
<dbReference type="InterPro" id="IPR053046">
    <property type="entry name" value="ABC-5_transporter"/>
</dbReference>
<feature type="transmembrane region" description="Helical" evidence="1">
    <location>
        <begin position="232"/>
        <end position="250"/>
    </location>
</feature>
<dbReference type="RefSeq" id="WP_091773955.1">
    <property type="nucleotide sequence ID" value="NZ_FOES01000022.1"/>
</dbReference>
<sequence length="325" mass="36816">MFPKALWMKEWKHTKIISFALLVVYILAYPVAAGLSIDSWKARQNSLHWSEQSIYEIQSLFSGELYAVIGVIVIVLLAGFLIGLEKNTKRYDFMMALPFSRTQMFLTKYFYGLIVIGSTYAISFLSGYLVIVQSEFSYLLSEINMLYAFFSPLAMYFVIFSLAMLVGTITGEVKSQTVLSFIFLIYPQALFVLIASMVDLHGGDPGSVYNDNFIMEDMFWFSYLNIGTDQNVLIPLIFGLIFTGLAWFAFIRSSSEYCGEFLMFSQLHPLFAILIPISGALLGSFIVGGVVPYDAGQGLKMMVYWIGFIIALFFAFKITKRLLNR</sequence>
<dbReference type="AlphaFoldDB" id="A0A1H9I0F5"/>
<organism evidence="2 3">
    <name type="scientific">Piscibacillus halophilus</name>
    <dbReference type="NCBI Taxonomy" id="571933"/>
    <lineage>
        <taxon>Bacteria</taxon>
        <taxon>Bacillati</taxon>
        <taxon>Bacillota</taxon>
        <taxon>Bacilli</taxon>
        <taxon>Bacillales</taxon>
        <taxon>Bacillaceae</taxon>
        <taxon>Piscibacillus</taxon>
    </lineage>
</organism>
<evidence type="ECO:0000313" key="2">
    <source>
        <dbReference type="EMBL" id="SEQ67932.1"/>
    </source>
</evidence>
<name>A0A1H9I0F5_9BACI</name>
<protein>
    <submittedName>
        <fullName evidence="2">ABC-2 type transport system permease protein</fullName>
    </submittedName>
</protein>
<evidence type="ECO:0000313" key="3">
    <source>
        <dbReference type="Proteomes" id="UP000199427"/>
    </source>
</evidence>
<keyword evidence="1" id="KW-1133">Transmembrane helix</keyword>
<dbReference type="InterPro" id="IPR023264">
    <property type="entry name" value="ABC_transptr_acetoin_YtrC/YtrD"/>
</dbReference>
<dbReference type="Proteomes" id="UP000199427">
    <property type="component" value="Unassembled WGS sequence"/>
</dbReference>
<dbReference type="Pfam" id="PF12730">
    <property type="entry name" value="ABC2_membrane_4"/>
    <property type="match status" value="1"/>
</dbReference>
<gene>
    <name evidence="2" type="ORF">SAMN05216362_12211</name>
</gene>
<feature type="transmembrane region" description="Helical" evidence="1">
    <location>
        <begin position="105"/>
        <end position="131"/>
    </location>
</feature>
<dbReference type="PANTHER" id="PTHR39177:SF1">
    <property type="entry name" value="ABC TRANSPORTER PERMEASE YTRC-RELATED"/>
    <property type="match status" value="1"/>
</dbReference>
<reference evidence="2 3" key="1">
    <citation type="submission" date="2016-10" db="EMBL/GenBank/DDBJ databases">
        <authorList>
            <person name="de Groot N.N."/>
        </authorList>
    </citation>
    <scope>NUCLEOTIDE SEQUENCE [LARGE SCALE GENOMIC DNA]</scope>
    <source>
        <strain evidence="2 3">DSM 21633</strain>
    </source>
</reference>
<dbReference type="STRING" id="571933.SAMN05216362_12211"/>
<keyword evidence="1" id="KW-0472">Membrane</keyword>
<feature type="transmembrane region" description="Helical" evidence="1">
    <location>
        <begin position="302"/>
        <end position="319"/>
    </location>
</feature>
<dbReference type="EMBL" id="FOES01000022">
    <property type="protein sequence ID" value="SEQ67932.1"/>
    <property type="molecule type" value="Genomic_DNA"/>
</dbReference>
<feature type="transmembrane region" description="Helical" evidence="1">
    <location>
        <begin position="143"/>
        <end position="166"/>
    </location>
</feature>
<dbReference type="PANTHER" id="PTHR39177">
    <property type="entry name" value="ABC TRANSPORTER PERMEASE YTRC-RELATED"/>
    <property type="match status" value="1"/>
</dbReference>
<dbReference type="PRINTS" id="PR02026">
    <property type="entry name" value="YTRCYTRDABC"/>
</dbReference>
<feature type="transmembrane region" description="Helical" evidence="1">
    <location>
        <begin position="65"/>
        <end position="84"/>
    </location>
</feature>